<evidence type="ECO:0000256" key="1">
    <source>
        <dbReference type="ARBA" id="ARBA00022737"/>
    </source>
</evidence>
<keyword evidence="2 3" id="KW-0040">ANK repeat</keyword>
<gene>
    <name evidence="4" type="ORF">MGAL_10B082164</name>
</gene>
<evidence type="ECO:0000313" key="4">
    <source>
        <dbReference type="EMBL" id="VDH90210.1"/>
    </source>
</evidence>
<dbReference type="PROSITE" id="PS50297">
    <property type="entry name" value="ANK_REP_REGION"/>
    <property type="match status" value="3"/>
</dbReference>
<dbReference type="PRINTS" id="PR01415">
    <property type="entry name" value="ANKYRIN"/>
</dbReference>
<evidence type="ECO:0000256" key="2">
    <source>
        <dbReference type="ARBA" id="ARBA00023043"/>
    </source>
</evidence>
<dbReference type="OrthoDB" id="6066131at2759"/>
<dbReference type="AlphaFoldDB" id="A0A8B6BH10"/>
<feature type="repeat" description="ANK" evidence="3">
    <location>
        <begin position="102"/>
        <end position="134"/>
    </location>
</feature>
<dbReference type="SMART" id="SM00248">
    <property type="entry name" value="ANK"/>
    <property type="match status" value="7"/>
</dbReference>
<organism evidence="4 5">
    <name type="scientific">Mytilus galloprovincialis</name>
    <name type="common">Mediterranean mussel</name>
    <dbReference type="NCBI Taxonomy" id="29158"/>
    <lineage>
        <taxon>Eukaryota</taxon>
        <taxon>Metazoa</taxon>
        <taxon>Spiralia</taxon>
        <taxon>Lophotrochozoa</taxon>
        <taxon>Mollusca</taxon>
        <taxon>Bivalvia</taxon>
        <taxon>Autobranchia</taxon>
        <taxon>Pteriomorphia</taxon>
        <taxon>Mytilida</taxon>
        <taxon>Mytiloidea</taxon>
        <taxon>Mytilidae</taxon>
        <taxon>Mytilinae</taxon>
        <taxon>Mytilus</taxon>
    </lineage>
</organism>
<dbReference type="PANTHER" id="PTHR24171">
    <property type="entry name" value="ANKYRIN REPEAT DOMAIN-CONTAINING PROTEIN 39-RELATED"/>
    <property type="match status" value="1"/>
</dbReference>
<evidence type="ECO:0000256" key="3">
    <source>
        <dbReference type="PROSITE-ProRule" id="PRU00023"/>
    </source>
</evidence>
<dbReference type="InterPro" id="IPR002110">
    <property type="entry name" value="Ankyrin_rpt"/>
</dbReference>
<dbReference type="Proteomes" id="UP000596742">
    <property type="component" value="Unassembled WGS sequence"/>
</dbReference>
<dbReference type="Gene3D" id="1.25.40.20">
    <property type="entry name" value="Ankyrin repeat-containing domain"/>
    <property type="match status" value="2"/>
</dbReference>
<proteinExistence type="predicted"/>
<dbReference type="SUPFAM" id="SSF48403">
    <property type="entry name" value="Ankyrin repeat"/>
    <property type="match status" value="1"/>
</dbReference>
<dbReference type="GO" id="GO:0019706">
    <property type="term" value="F:protein-cysteine S-palmitoyltransferase activity"/>
    <property type="evidence" value="ECO:0007669"/>
    <property type="project" value="UniProtKB-EC"/>
</dbReference>
<keyword evidence="1" id="KW-0677">Repeat</keyword>
<sequence length="353" mass="39970">MRTASFCGCTDIVNVFMKNADLLLGEKRISVINESMYLACKGGHIETVQYFLPQGFDVFQYSDAGRSLVHATCELSHENEGHKAVISLLIQNKLDISKPDTNGVSPLHLACQNSLLSVCEFLISNNANVNMQDYQNKSPLHFACERIEPNIDIIEVLLKNQASFELCDIAGKTPLRVLCERFQNSMYFRQDTKRFNMFLLEISSKYKAIVKSLISYGADVNARDNEGETPLHKTCRYGNNELVKTILSSNKSDLNLRNKEGQTPLYLACKFSHEQVIKILLERQADTTIEDKDGKSPLDVSLEMLKSLEEKCNYFKIFFKDEVDNLNDLNSKCNVLKHIVSLLTEFSAHISKS</sequence>
<name>A0A8B6BH10_MYTGA</name>
<keyword evidence="5" id="KW-1185">Reference proteome</keyword>
<dbReference type="EMBL" id="UYJE01000101">
    <property type="protein sequence ID" value="VDH90210.1"/>
    <property type="molecule type" value="Genomic_DNA"/>
</dbReference>
<feature type="repeat" description="ANK" evidence="3">
    <location>
        <begin position="260"/>
        <end position="292"/>
    </location>
</feature>
<comment type="caution">
    <text evidence="4">The sequence shown here is derived from an EMBL/GenBank/DDBJ whole genome shotgun (WGS) entry which is preliminary data.</text>
</comment>
<accession>A0A8B6BH10</accession>
<keyword evidence="4" id="KW-0012">Acyltransferase</keyword>
<feature type="repeat" description="ANK" evidence="3">
    <location>
        <begin position="135"/>
        <end position="169"/>
    </location>
</feature>
<dbReference type="InterPro" id="IPR036770">
    <property type="entry name" value="Ankyrin_rpt-contain_sf"/>
</dbReference>
<reference evidence="4" key="1">
    <citation type="submission" date="2018-11" db="EMBL/GenBank/DDBJ databases">
        <authorList>
            <person name="Alioto T."/>
            <person name="Alioto T."/>
        </authorList>
    </citation>
    <scope>NUCLEOTIDE SEQUENCE</scope>
</reference>
<dbReference type="EC" id="2.3.1.225" evidence="4"/>
<protein>
    <submittedName>
        <fullName evidence="4">Palmitoyltransferase ZDHHC13/17</fullName>
        <ecNumber evidence="4">2.3.1.225</ecNumber>
    </submittedName>
</protein>
<evidence type="ECO:0000313" key="5">
    <source>
        <dbReference type="Proteomes" id="UP000596742"/>
    </source>
</evidence>
<dbReference type="Pfam" id="PF12796">
    <property type="entry name" value="Ank_2"/>
    <property type="match status" value="2"/>
</dbReference>
<dbReference type="PROSITE" id="PS50088">
    <property type="entry name" value="ANK_REPEAT"/>
    <property type="match status" value="4"/>
</dbReference>
<keyword evidence="4" id="KW-0808">Transferase</keyword>
<feature type="repeat" description="ANK" evidence="3">
    <location>
        <begin position="226"/>
        <end position="259"/>
    </location>
</feature>
<dbReference type="PANTHER" id="PTHR24171:SF9">
    <property type="entry name" value="ANKYRIN REPEAT DOMAIN-CONTAINING PROTEIN 39"/>
    <property type="match status" value="1"/>
</dbReference>